<keyword evidence="1" id="KW-1133">Transmembrane helix</keyword>
<evidence type="ECO:0000256" key="1">
    <source>
        <dbReference type="SAM" id="Phobius"/>
    </source>
</evidence>
<dbReference type="OrthoDB" id="8355047at2"/>
<sequence length="62" mass="6837">MGLWKAIPWTAAAVCFIAAGAAFSEVHRLKGRIGELTRHEFHDHKDVREYMIAAALADDDVG</sequence>
<dbReference type="Proteomes" id="UP000319949">
    <property type="component" value="Unassembled WGS sequence"/>
</dbReference>
<keyword evidence="1" id="KW-0472">Membrane</keyword>
<organism evidence="2 3">
    <name type="scientific">Bradyrhizobium stylosanthis</name>
    <dbReference type="NCBI Taxonomy" id="1803665"/>
    <lineage>
        <taxon>Bacteria</taxon>
        <taxon>Pseudomonadati</taxon>
        <taxon>Pseudomonadota</taxon>
        <taxon>Alphaproteobacteria</taxon>
        <taxon>Hyphomicrobiales</taxon>
        <taxon>Nitrobacteraceae</taxon>
        <taxon>Bradyrhizobium</taxon>
    </lineage>
</organism>
<dbReference type="STRING" id="1803665.GCA_001641335_01509"/>
<gene>
    <name evidence="2" type="ORF">FBZ96_1021023</name>
</gene>
<dbReference type="AlphaFoldDB" id="A0A560E5C8"/>
<comment type="caution">
    <text evidence="2">The sequence shown here is derived from an EMBL/GenBank/DDBJ whole genome shotgun (WGS) entry which is preliminary data.</text>
</comment>
<dbReference type="RefSeq" id="WP_145659677.1">
    <property type="nucleotide sequence ID" value="NZ_VITK01000002.1"/>
</dbReference>
<reference evidence="2 3" key="1">
    <citation type="submission" date="2019-06" db="EMBL/GenBank/DDBJ databases">
        <title>Genomic Encyclopedia of Type Strains, Phase IV (KMG-V): Genome sequencing to study the core and pangenomes of soil and plant-associated prokaryotes.</title>
        <authorList>
            <person name="Whitman W."/>
        </authorList>
    </citation>
    <scope>NUCLEOTIDE SEQUENCE [LARGE SCALE GENOMIC DNA]</scope>
    <source>
        <strain evidence="2 3">BR 510</strain>
    </source>
</reference>
<proteinExistence type="predicted"/>
<accession>A0A560E5C8</accession>
<name>A0A560E5C8_9BRAD</name>
<dbReference type="EMBL" id="VITK01000002">
    <property type="protein sequence ID" value="TWB04546.1"/>
    <property type="molecule type" value="Genomic_DNA"/>
</dbReference>
<keyword evidence="1" id="KW-0812">Transmembrane</keyword>
<keyword evidence="3" id="KW-1185">Reference proteome</keyword>
<protein>
    <submittedName>
        <fullName evidence="2">Uncharacterized protein</fullName>
    </submittedName>
</protein>
<evidence type="ECO:0000313" key="3">
    <source>
        <dbReference type="Proteomes" id="UP000319949"/>
    </source>
</evidence>
<feature type="transmembrane region" description="Helical" evidence="1">
    <location>
        <begin position="6"/>
        <end position="23"/>
    </location>
</feature>
<evidence type="ECO:0000313" key="2">
    <source>
        <dbReference type="EMBL" id="TWB04546.1"/>
    </source>
</evidence>